<dbReference type="Pfam" id="PF06986">
    <property type="entry name" value="F_T4SS_TraN"/>
    <property type="match status" value="2"/>
</dbReference>
<accession>A0ABQ1J7T2</accession>
<keyword evidence="2" id="KW-1185">Reference proteome</keyword>
<evidence type="ECO:0000313" key="2">
    <source>
        <dbReference type="Proteomes" id="UP000603352"/>
    </source>
</evidence>
<dbReference type="RefSeq" id="WP_188582555.1">
    <property type="nucleotide sequence ID" value="NZ_BMDZ01000097.1"/>
</dbReference>
<dbReference type="Proteomes" id="UP000603352">
    <property type="component" value="Unassembled WGS sequence"/>
</dbReference>
<organism evidence="1 2">
    <name type="scientific">Tistrella bauzanensis</name>
    <dbReference type="NCBI Taxonomy" id="657419"/>
    <lineage>
        <taxon>Bacteria</taxon>
        <taxon>Pseudomonadati</taxon>
        <taxon>Pseudomonadota</taxon>
        <taxon>Alphaproteobacteria</taxon>
        <taxon>Geminicoccales</taxon>
        <taxon>Geminicoccaceae</taxon>
        <taxon>Tistrella</taxon>
    </lineage>
</organism>
<dbReference type="NCBIfam" id="NF011458">
    <property type="entry name" value="PRK14876.1"/>
    <property type="match status" value="1"/>
</dbReference>
<name>A0ABQ1J7T2_9PROT</name>
<comment type="caution">
    <text evidence="1">The sequence shown here is derived from an EMBL/GenBank/DDBJ whole genome shotgun (WGS) entry which is preliminary data.</text>
</comment>
<dbReference type="InterPro" id="IPR014121">
    <property type="entry name" value="TraN_Ftype"/>
</dbReference>
<dbReference type="EMBL" id="BMDZ01000097">
    <property type="protein sequence ID" value="GGB60779.1"/>
    <property type="molecule type" value="Genomic_DNA"/>
</dbReference>
<evidence type="ECO:0008006" key="3">
    <source>
        <dbReference type="Google" id="ProtNLM"/>
    </source>
</evidence>
<reference evidence="2" key="1">
    <citation type="journal article" date="2019" name="Int. J. Syst. Evol. Microbiol.">
        <title>The Global Catalogue of Microorganisms (GCM) 10K type strain sequencing project: providing services to taxonomists for standard genome sequencing and annotation.</title>
        <authorList>
            <consortium name="The Broad Institute Genomics Platform"/>
            <consortium name="The Broad Institute Genome Sequencing Center for Infectious Disease"/>
            <person name="Wu L."/>
            <person name="Ma J."/>
        </authorList>
    </citation>
    <scope>NUCLEOTIDE SEQUENCE [LARGE SCALE GENOMIC DNA]</scope>
    <source>
        <strain evidence="2">CGMCC 1.10188</strain>
    </source>
</reference>
<evidence type="ECO:0000313" key="1">
    <source>
        <dbReference type="EMBL" id="GGB60779.1"/>
    </source>
</evidence>
<protein>
    <recommendedName>
        <fullName evidence="3">Conjugal transfer mating pair stabilization protein TraN</fullName>
    </recommendedName>
</protein>
<gene>
    <name evidence="1" type="ORF">GCM10011505_46830</name>
</gene>
<proteinExistence type="predicted"/>
<sequence length="913" mass="98656">MQKFFQRELIAAVAAISLIQLHAGEAIAQAQTQAQRMSNAAAAAKIFGESQKLDNLDSLFKVDQGTGAVTFNPGQREQKFSIGELFPGATVDSSVDLQALYGNDAALTRAGEDAQKRLATEPSVSGEAYRMITDSKTRMRPDLNNDPIFWQVDELHADPGRLSTVFGECKTQHSYRDSVRRVHMPEYRTCERVKDVGGSAILRHDYSAGVVRHVDGPMNLASCGEGCMELWIGRVGDNYWSGTCAVFEQETVVEVINPDAVLSATLDYVKYDDYMQVWLGGDKIWGGPHGDTFPPETEGSCELATSWEQNPDLDVTAPFQTGQVLSFKIRVSVTGGGEGYGRIRILYDPQRAIMRDEWYPPSAVAAARAAGDGFCSATTTCTRMPDLVDYGPDADGDGQPDGPVCAEIAGVRVCESQLSSSPASGLSAMCMEASVESSCGFWRGPMECWTDPKGVEHCPVIDSEPVNSCAELEANPSCGIISSECVAGAEGASGTCYVQTETWDCGYEREIPAIETETGYSCVGSMVMCGDKPCVTTSYEQSPAFEEAAAALYAARFMGMDGQCTPSDGTNNVTCDIFKGDGLECKKAVAGVVDCCVRPDGVSMADYLTLLFQMGKLANATGILEASEGIRGAWETLTQPIDTAWTELQKPFVQAWQSVTGGTEAAASEVSSKGILTVAQQELMQETAKFIAQAFGDAAANSLFSVVGRDGVTSAFENGNLASGEMQLGGGEAFVGTAMSWVMTAYTIYTVTMLLIQIIWACEQSEFELGAKRQLKSCHYVGSYCKTKVLGQCIEKREAHCCFASPLSRILQEQMRPQLGLSWGTGENPQCGGIPAERLEEVDWSKVDLSEWMGILSETGHLPTTDKMTADRLTGSGSYLSTAARLNTLDRLKERWTDMDADAVRRKIESELR</sequence>